<dbReference type="GO" id="GO:0032259">
    <property type="term" value="P:methylation"/>
    <property type="evidence" value="ECO:0007669"/>
    <property type="project" value="UniProtKB-KW"/>
</dbReference>
<accession>A0A6I6JU50</accession>
<keyword evidence="3" id="KW-0862">Zinc</keyword>
<dbReference type="Gene3D" id="3.20.20.330">
    <property type="entry name" value="Homocysteine-binding-like domain"/>
    <property type="match status" value="1"/>
</dbReference>
<gene>
    <name evidence="5" type="ORF">GM418_05180</name>
</gene>
<dbReference type="AlphaFoldDB" id="A0A6I6JU50"/>
<dbReference type="PROSITE" id="PS50970">
    <property type="entry name" value="HCY"/>
    <property type="match status" value="1"/>
</dbReference>
<evidence type="ECO:0000256" key="3">
    <source>
        <dbReference type="PROSITE-ProRule" id="PRU00333"/>
    </source>
</evidence>
<keyword evidence="6" id="KW-1185">Reference proteome</keyword>
<keyword evidence="1 3" id="KW-0489">Methyltransferase</keyword>
<evidence type="ECO:0000313" key="6">
    <source>
        <dbReference type="Proteomes" id="UP000428260"/>
    </source>
</evidence>
<dbReference type="GO" id="GO:0046872">
    <property type="term" value="F:metal ion binding"/>
    <property type="evidence" value="ECO:0007669"/>
    <property type="project" value="UniProtKB-KW"/>
</dbReference>
<evidence type="ECO:0000256" key="1">
    <source>
        <dbReference type="ARBA" id="ARBA00022603"/>
    </source>
</evidence>
<organism evidence="5 6">
    <name type="scientific">Maribellus comscasis</name>
    <dbReference type="NCBI Taxonomy" id="2681766"/>
    <lineage>
        <taxon>Bacteria</taxon>
        <taxon>Pseudomonadati</taxon>
        <taxon>Bacteroidota</taxon>
        <taxon>Bacteroidia</taxon>
        <taxon>Marinilabiliales</taxon>
        <taxon>Prolixibacteraceae</taxon>
        <taxon>Maribellus</taxon>
    </lineage>
</organism>
<dbReference type="RefSeq" id="WP_158863840.1">
    <property type="nucleotide sequence ID" value="NZ_CP046401.1"/>
</dbReference>
<dbReference type="Proteomes" id="UP000428260">
    <property type="component" value="Chromosome"/>
</dbReference>
<protein>
    <submittedName>
        <fullName evidence="5">Homocysteine S-methyltransferase</fullName>
    </submittedName>
</protein>
<feature type="domain" description="Hcy-binding" evidence="4">
    <location>
        <begin position="1"/>
        <end position="307"/>
    </location>
</feature>
<dbReference type="InterPro" id="IPR036589">
    <property type="entry name" value="HCY_dom_sf"/>
</dbReference>
<reference evidence="5 6" key="1">
    <citation type="submission" date="2019-11" db="EMBL/GenBank/DDBJ databases">
        <authorList>
            <person name="Zheng R.K."/>
            <person name="Sun C.M."/>
        </authorList>
    </citation>
    <scope>NUCLEOTIDE SEQUENCE [LARGE SCALE GENOMIC DNA]</scope>
    <source>
        <strain evidence="5 6">WC007</strain>
    </source>
</reference>
<dbReference type="GO" id="GO:0008168">
    <property type="term" value="F:methyltransferase activity"/>
    <property type="evidence" value="ECO:0007669"/>
    <property type="project" value="UniProtKB-UniRule"/>
</dbReference>
<dbReference type="SUPFAM" id="SSF82282">
    <property type="entry name" value="Homocysteine S-methyltransferase"/>
    <property type="match status" value="1"/>
</dbReference>
<feature type="binding site" evidence="3">
    <location>
        <position position="292"/>
    </location>
    <ligand>
        <name>Zn(2+)</name>
        <dbReference type="ChEBI" id="CHEBI:29105"/>
    </ligand>
</feature>
<keyword evidence="3" id="KW-0479">Metal-binding</keyword>
<proteinExistence type="predicted"/>
<evidence type="ECO:0000259" key="4">
    <source>
        <dbReference type="PROSITE" id="PS50970"/>
    </source>
</evidence>
<dbReference type="PANTHER" id="PTHR11103">
    <property type="entry name" value="SLR1189 PROTEIN"/>
    <property type="match status" value="1"/>
</dbReference>
<evidence type="ECO:0000256" key="2">
    <source>
        <dbReference type="ARBA" id="ARBA00022679"/>
    </source>
</evidence>
<sequence length="309" mass="34954">MKTIDKEKPGNIILTDSGLETTLIYHHNIALPHFAAFILLNNPQQKSLLDRYFRQHLDLAVRYKTGFVLESVSWRANSDWGYKLGYQDKELDFVNQKAIRQLFAIKNEYAGSVSPIYVSGCIGPRSDGYQIKHKMTPVEAKEYHINQVASFKKAKADFASALTMNYSDEAMGIVLAAREKKLPVVISFTVETDGSLPDGEKLDEAISRIDKDTQQYPLYYMINCAHPTHFVRQLVDADWTKRIRGIRANASCKSHAELDESVELDSGNKIELADWYTTIREKLPNLLVYGGCCGTDISHIENICQKIAV</sequence>
<evidence type="ECO:0000313" key="5">
    <source>
        <dbReference type="EMBL" id="QGY43073.1"/>
    </source>
</evidence>
<dbReference type="InterPro" id="IPR003726">
    <property type="entry name" value="HCY_dom"/>
</dbReference>
<feature type="binding site" evidence="3">
    <location>
        <position position="293"/>
    </location>
    <ligand>
        <name>Zn(2+)</name>
        <dbReference type="ChEBI" id="CHEBI:29105"/>
    </ligand>
</feature>
<name>A0A6I6JU50_9BACT</name>
<dbReference type="EMBL" id="CP046401">
    <property type="protein sequence ID" value="QGY43073.1"/>
    <property type="molecule type" value="Genomic_DNA"/>
</dbReference>
<dbReference type="PANTHER" id="PTHR11103:SF18">
    <property type="entry name" value="SLR1189 PROTEIN"/>
    <property type="match status" value="1"/>
</dbReference>
<keyword evidence="2 3" id="KW-0808">Transferase</keyword>
<dbReference type="KEGG" id="mcos:GM418_05180"/>
<feature type="binding site" evidence="3">
    <location>
        <position position="224"/>
    </location>
    <ligand>
        <name>Zn(2+)</name>
        <dbReference type="ChEBI" id="CHEBI:29105"/>
    </ligand>
</feature>
<comment type="cofactor">
    <cofactor evidence="3">
        <name>Zn(2+)</name>
        <dbReference type="ChEBI" id="CHEBI:29105"/>
    </cofactor>
</comment>
<dbReference type="Pfam" id="PF02574">
    <property type="entry name" value="S-methyl_trans"/>
    <property type="match status" value="1"/>
</dbReference>